<evidence type="ECO:0000313" key="12">
    <source>
        <dbReference type="Proteomes" id="UP000623681"/>
    </source>
</evidence>
<keyword evidence="4 9" id="KW-0808">Transferase</keyword>
<evidence type="ECO:0000256" key="8">
    <source>
        <dbReference type="ARBA" id="ARBA00048141"/>
    </source>
</evidence>
<comment type="subcellular location">
    <subcellularLocation>
        <location evidence="9">Cytoplasm</location>
    </subcellularLocation>
</comment>
<dbReference type="GO" id="GO:0005524">
    <property type="term" value="F:ATP binding"/>
    <property type="evidence" value="ECO:0007669"/>
    <property type="project" value="UniProtKB-UniRule"/>
</dbReference>
<accession>A0A937K6L1</accession>
<evidence type="ECO:0000256" key="7">
    <source>
        <dbReference type="ARBA" id="ARBA00022840"/>
    </source>
</evidence>
<gene>
    <name evidence="9 11" type="primary">argB</name>
    <name evidence="11" type="ORF">JK634_19490</name>
</gene>
<dbReference type="PRINTS" id="PR00474">
    <property type="entry name" value="GLU5KINASE"/>
</dbReference>
<evidence type="ECO:0000256" key="6">
    <source>
        <dbReference type="ARBA" id="ARBA00022777"/>
    </source>
</evidence>
<evidence type="ECO:0000256" key="9">
    <source>
        <dbReference type="HAMAP-Rule" id="MF_00082"/>
    </source>
</evidence>
<evidence type="ECO:0000256" key="4">
    <source>
        <dbReference type="ARBA" id="ARBA00022679"/>
    </source>
</evidence>
<feature type="site" description="Transition state stabilizer" evidence="9">
    <location>
        <position position="242"/>
    </location>
</feature>
<sequence>MNHIERANILVQALPYIQQYSGKTIVVKYGGNAMINEDLKQGVINDLILMKCVGINVVVVHGGGPDISSFLKKINKESTFINGLRYTDEETIDIVQMVLGGKVNKDLVKLIEGYGGKAIGLCGMDGSMIKAKKLSSEIDLGNVGEITKVNTEIIERTLADGYIPIIGSVALGEDGKVYNINADTCAAKIASALKAESLMLLTDVPGVMRDPKDPSTLISELRLHEIPKLHLENVIQGGMIPKIGCCMESVRMGVKKAHIIDGRVEHSLILELFSDEGIGTMIY</sequence>
<name>A0A937K6L1_9CLOT</name>
<dbReference type="Pfam" id="PF00696">
    <property type="entry name" value="AA_kinase"/>
    <property type="match status" value="1"/>
</dbReference>
<protein>
    <recommendedName>
        <fullName evidence="9">Acetylglutamate kinase</fullName>
        <ecNumber evidence="9">2.7.2.8</ecNumber>
    </recommendedName>
    <alternativeName>
        <fullName evidence="9">N-acetyl-L-glutamate 5-phosphotransferase</fullName>
    </alternativeName>
    <alternativeName>
        <fullName evidence="9">NAG kinase</fullName>
        <shortName evidence="9">NAGK</shortName>
    </alternativeName>
</protein>
<dbReference type="RefSeq" id="WP_202769437.1">
    <property type="nucleotide sequence ID" value="NZ_JAESWA010000029.1"/>
</dbReference>
<keyword evidence="6 9" id="KW-0418">Kinase</keyword>
<dbReference type="InterPro" id="IPR036393">
    <property type="entry name" value="AceGlu_kinase-like_sf"/>
</dbReference>
<dbReference type="InterPro" id="IPR001048">
    <property type="entry name" value="Asp/Glu/Uridylate_kinase"/>
</dbReference>
<dbReference type="HAMAP" id="MF_00082">
    <property type="entry name" value="ArgB"/>
    <property type="match status" value="1"/>
</dbReference>
<dbReference type="Proteomes" id="UP000623681">
    <property type="component" value="Unassembled WGS sequence"/>
</dbReference>
<keyword evidence="2 9" id="KW-0055">Arginine biosynthesis</keyword>
<evidence type="ECO:0000256" key="5">
    <source>
        <dbReference type="ARBA" id="ARBA00022741"/>
    </source>
</evidence>
<comment type="similarity">
    <text evidence="9">Belongs to the acetylglutamate kinase family. ArgB subfamily.</text>
</comment>
<dbReference type="CDD" id="cd04250">
    <property type="entry name" value="AAK_NAGK-C"/>
    <property type="match status" value="1"/>
</dbReference>
<feature type="domain" description="Aspartate/glutamate/uridylate kinase" evidence="10">
    <location>
        <begin position="23"/>
        <end position="261"/>
    </location>
</feature>
<dbReference type="GO" id="GO:0042450">
    <property type="term" value="P:L-arginine biosynthetic process via ornithine"/>
    <property type="evidence" value="ECO:0007669"/>
    <property type="project" value="UniProtKB-UniRule"/>
</dbReference>
<reference evidence="11" key="1">
    <citation type="submission" date="2021-01" db="EMBL/GenBank/DDBJ databases">
        <title>Genome public.</title>
        <authorList>
            <person name="Liu C."/>
            <person name="Sun Q."/>
        </authorList>
    </citation>
    <scope>NUCLEOTIDE SEQUENCE</scope>
    <source>
        <strain evidence="11">YIM B02565</strain>
    </source>
</reference>
<feature type="binding site" evidence="9">
    <location>
        <position position="179"/>
    </location>
    <ligand>
        <name>substrate</name>
    </ligand>
</feature>
<dbReference type="Gene3D" id="3.40.1160.10">
    <property type="entry name" value="Acetylglutamate kinase-like"/>
    <property type="match status" value="1"/>
</dbReference>
<feature type="site" description="Transition state stabilizer" evidence="9">
    <location>
        <position position="28"/>
    </location>
</feature>
<evidence type="ECO:0000256" key="3">
    <source>
        <dbReference type="ARBA" id="ARBA00022605"/>
    </source>
</evidence>
<dbReference type="PANTHER" id="PTHR23342">
    <property type="entry name" value="N-ACETYLGLUTAMATE SYNTHASE"/>
    <property type="match status" value="1"/>
</dbReference>
<dbReference type="InterPro" id="IPR041727">
    <property type="entry name" value="NAGK-C"/>
</dbReference>
<proteinExistence type="inferred from homology"/>
<dbReference type="PANTHER" id="PTHR23342:SF0">
    <property type="entry name" value="N-ACETYLGLUTAMATE SYNTHASE, MITOCHONDRIAL"/>
    <property type="match status" value="1"/>
</dbReference>
<feature type="binding site" evidence="9">
    <location>
        <position position="85"/>
    </location>
    <ligand>
        <name>substrate</name>
    </ligand>
</feature>
<dbReference type="GO" id="GO:0005737">
    <property type="term" value="C:cytoplasm"/>
    <property type="evidence" value="ECO:0007669"/>
    <property type="project" value="UniProtKB-SubCell"/>
</dbReference>
<keyword evidence="3 9" id="KW-0028">Amino-acid biosynthesis</keyword>
<dbReference type="AlphaFoldDB" id="A0A937K6L1"/>
<dbReference type="EC" id="2.7.2.8" evidence="9"/>
<dbReference type="InterPro" id="IPR037528">
    <property type="entry name" value="ArgB"/>
</dbReference>
<comment type="function">
    <text evidence="9">Catalyzes the ATP-dependent phosphorylation of N-acetyl-L-glutamate.</text>
</comment>
<dbReference type="FunFam" id="3.40.1160.10:FF:000004">
    <property type="entry name" value="Acetylglutamate kinase"/>
    <property type="match status" value="1"/>
</dbReference>
<evidence type="ECO:0000256" key="1">
    <source>
        <dbReference type="ARBA" id="ARBA00004828"/>
    </source>
</evidence>
<keyword evidence="5 9" id="KW-0547">Nucleotide-binding</keyword>
<comment type="catalytic activity">
    <reaction evidence="8 9">
        <text>N-acetyl-L-glutamate + ATP = N-acetyl-L-glutamyl 5-phosphate + ADP</text>
        <dbReference type="Rhea" id="RHEA:14629"/>
        <dbReference type="ChEBI" id="CHEBI:30616"/>
        <dbReference type="ChEBI" id="CHEBI:44337"/>
        <dbReference type="ChEBI" id="CHEBI:57936"/>
        <dbReference type="ChEBI" id="CHEBI:456216"/>
        <dbReference type="EC" id="2.7.2.8"/>
    </reaction>
</comment>
<evidence type="ECO:0000259" key="10">
    <source>
        <dbReference type="Pfam" id="PF00696"/>
    </source>
</evidence>
<dbReference type="EMBL" id="JAESWA010000029">
    <property type="protein sequence ID" value="MBL4933975.1"/>
    <property type="molecule type" value="Genomic_DNA"/>
</dbReference>
<dbReference type="GO" id="GO:0003991">
    <property type="term" value="F:acetylglutamate kinase activity"/>
    <property type="evidence" value="ECO:0007669"/>
    <property type="project" value="UniProtKB-UniRule"/>
</dbReference>
<keyword evidence="7 9" id="KW-0067">ATP-binding</keyword>
<dbReference type="InterPro" id="IPR004662">
    <property type="entry name" value="AcgluKinase_fam"/>
</dbReference>
<keyword evidence="12" id="KW-1185">Reference proteome</keyword>
<evidence type="ECO:0000256" key="2">
    <source>
        <dbReference type="ARBA" id="ARBA00022571"/>
    </source>
</evidence>
<comment type="caution">
    <text evidence="11">The sequence shown here is derived from an EMBL/GenBank/DDBJ whole genome shotgun (WGS) entry which is preliminary data.</text>
</comment>
<comment type="pathway">
    <text evidence="1 9">Amino-acid biosynthesis; L-arginine biosynthesis; N(2)-acetyl-L-ornithine from L-glutamate: step 2/4.</text>
</comment>
<dbReference type="NCBIfam" id="TIGR00761">
    <property type="entry name" value="argB"/>
    <property type="match status" value="1"/>
</dbReference>
<dbReference type="SUPFAM" id="SSF53633">
    <property type="entry name" value="Carbamate kinase-like"/>
    <property type="match status" value="1"/>
</dbReference>
<evidence type="ECO:0000313" key="11">
    <source>
        <dbReference type="EMBL" id="MBL4933975.1"/>
    </source>
</evidence>
<dbReference type="InterPro" id="IPR001057">
    <property type="entry name" value="Glu/AcGlu_kinase"/>
</dbReference>
<dbReference type="PIRSF" id="PIRSF000728">
    <property type="entry name" value="NAGK"/>
    <property type="match status" value="1"/>
</dbReference>
<organism evidence="11 12">
    <name type="scientific">Clostridium paridis</name>
    <dbReference type="NCBI Taxonomy" id="2803863"/>
    <lineage>
        <taxon>Bacteria</taxon>
        <taxon>Bacillati</taxon>
        <taxon>Bacillota</taxon>
        <taxon>Clostridia</taxon>
        <taxon>Eubacteriales</taxon>
        <taxon>Clostridiaceae</taxon>
        <taxon>Clostridium</taxon>
    </lineage>
</organism>
<feature type="binding site" evidence="9">
    <location>
        <begin position="63"/>
        <end position="64"/>
    </location>
    <ligand>
        <name>substrate</name>
    </ligand>
</feature>
<keyword evidence="9" id="KW-0963">Cytoplasm</keyword>